<dbReference type="STRING" id="667129.HMPREF0758_4821"/>
<comment type="caution">
    <text evidence="1">The sequence shown here is derived from an EMBL/GenBank/DDBJ whole genome shotgun (WGS) entry which is preliminary data.</text>
</comment>
<keyword evidence="2" id="KW-1185">Reference proteome</keyword>
<proteinExistence type="predicted"/>
<evidence type="ECO:0000313" key="1">
    <source>
        <dbReference type="EMBL" id="EFE93937.1"/>
    </source>
</evidence>
<name>D4E9H1_SEROD</name>
<dbReference type="HOGENOM" id="CLU_2976763_0_0_6"/>
<reference evidence="1 2" key="1">
    <citation type="submission" date="2010-01" db="EMBL/GenBank/DDBJ databases">
        <authorList>
            <person name="Muzny D."/>
            <person name="Qin X."/>
            <person name="Deng J."/>
            <person name="Jiang H."/>
            <person name="Liu Y."/>
            <person name="Qu J."/>
            <person name="Song X.-Z."/>
            <person name="Zhang L."/>
            <person name="Thornton R."/>
            <person name="Coyle M."/>
            <person name="Francisco L."/>
            <person name="Jackson L."/>
            <person name="Javaid M."/>
            <person name="Korchina V."/>
            <person name="Kovar C."/>
            <person name="Mata R."/>
            <person name="Mathew T."/>
            <person name="Ngo R."/>
            <person name="Nguyen L."/>
            <person name="Nguyen N."/>
            <person name="Okwuonu G."/>
            <person name="Ongeri F."/>
            <person name="Pham C."/>
            <person name="Simmons D."/>
            <person name="Wilczek-Boney K."/>
            <person name="Hale W."/>
            <person name="Jakkamsetti A."/>
            <person name="Pham P."/>
            <person name="Ruth R."/>
            <person name="San Lucas F."/>
            <person name="Warren J."/>
            <person name="Zhang J."/>
            <person name="Zhao Z."/>
            <person name="Zhou C."/>
            <person name="Zhu D."/>
            <person name="Lee S."/>
            <person name="Bess C."/>
            <person name="Blankenburg K."/>
            <person name="Forbes L."/>
            <person name="Fu Q."/>
            <person name="Gubbala S."/>
            <person name="Hirani K."/>
            <person name="Jayaseelan J.C."/>
            <person name="Lara F."/>
            <person name="Munidasa M."/>
            <person name="Palculict T."/>
            <person name="Patil S."/>
            <person name="Pu L.-L."/>
            <person name="Saada N."/>
            <person name="Tang L."/>
            <person name="Weissenberger G."/>
            <person name="Zhu Y."/>
            <person name="Hemphill L."/>
            <person name="Shang Y."/>
            <person name="Youmans B."/>
            <person name="Ayvaz T."/>
            <person name="Ross M."/>
            <person name="Santibanez J."/>
            <person name="Aqrawi P."/>
            <person name="Gross S."/>
            <person name="Joshi V."/>
            <person name="Fowler G."/>
            <person name="Nazareth L."/>
            <person name="Reid J."/>
            <person name="Worley K."/>
            <person name="Petrosino J."/>
            <person name="Highlander S."/>
            <person name="Gibbs R."/>
        </authorList>
    </citation>
    <scope>NUCLEOTIDE SEQUENCE [LARGE SCALE GENOMIC DNA]</scope>
    <source>
        <strain evidence="1 2">DSM 4582</strain>
    </source>
</reference>
<dbReference type="Proteomes" id="UP000005723">
    <property type="component" value="Unassembled WGS sequence"/>
</dbReference>
<protein>
    <submittedName>
        <fullName evidence="1">Uncharacterized protein</fullName>
    </submittedName>
</protein>
<dbReference type="AlphaFoldDB" id="D4E9H1"/>
<organism evidence="1 2">
    <name type="scientific">Serratia odorifera DSM 4582</name>
    <dbReference type="NCBI Taxonomy" id="667129"/>
    <lineage>
        <taxon>Bacteria</taxon>
        <taxon>Pseudomonadati</taxon>
        <taxon>Pseudomonadota</taxon>
        <taxon>Gammaproteobacteria</taxon>
        <taxon>Enterobacterales</taxon>
        <taxon>Yersiniaceae</taxon>
        <taxon>Serratia</taxon>
    </lineage>
</organism>
<sequence>MVSGCMLWPLAELPLIGKFSLYVMTINQTALIQLVKGDLQRQSHRLDWLDLRIANYPC</sequence>
<gene>
    <name evidence="1" type="ORF">HMPREF0758_4821</name>
</gene>
<accession>D4E9H1</accession>
<evidence type="ECO:0000313" key="2">
    <source>
        <dbReference type="Proteomes" id="UP000005723"/>
    </source>
</evidence>
<dbReference type="EMBL" id="ADBY01000058">
    <property type="protein sequence ID" value="EFE93937.1"/>
    <property type="molecule type" value="Genomic_DNA"/>
</dbReference>